<evidence type="ECO:0000313" key="6">
    <source>
        <dbReference type="Proteomes" id="UP000271098"/>
    </source>
</evidence>
<reference evidence="5 6" key="2">
    <citation type="submission" date="2018-11" db="EMBL/GenBank/DDBJ databases">
        <authorList>
            <consortium name="Pathogen Informatics"/>
        </authorList>
    </citation>
    <scope>NUCLEOTIDE SEQUENCE [LARGE SCALE GENOMIC DNA]</scope>
</reference>
<dbReference type="EMBL" id="UYRT01090470">
    <property type="protein sequence ID" value="VDN36101.1"/>
    <property type="molecule type" value="Genomic_DNA"/>
</dbReference>
<keyword evidence="3" id="KW-0472">Membrane</keyword>
<keyword evidence="4" id="KW-0175">Coiled coil</keyword>
<dbReference type="OrthoDB" id="5822666at2759"/>
<comment type="subcellular location">
    <subcellularLocation>
        <location evidence="1">Membrane</location>
        <topology evidence="1">Peripheral membrane protein</topology>
    </subcellularLocation>
</comment>
<sequence length="226" mass="26329">MCIPKTAQYRYTDDLFWLEEQFVLMKSRNEELEDRLLNLVEKVEQEKIILVNEVDQLVSRLSQANRRISILEDDCARYKKDCILAVNLLHCEPSRYRIQEKAPDVLSEPEKALKVVRNVTTFPPMAVYIPDDLESQPDDPAPQFLTDKQTSSTMEKSPSFTTKFVEKIKNHRDYSCVDLKRCSKCDTVESAISRETQTVEQQPPWPKIVDMPARCVTDTYHLEQII</sequence>
<organism evidence="7">
    <name type="scientific">Gongylonema pulchrum</name>
    <dbReference type="NCBI Taxonomy" id="637853"/>
    <lineage>
        <taxon>Eukaryota</taxon>
        <taxon>Metazoa</taxon>
        <taxon>Ecdysozoa</taxon>
        <taxon>Nematoda</taxon>
        <taxon>Chromadorea</taxon>
        <taxon>Rhabditida</taxon>
        <taxon>Spirurina</taxon>
        <taxon>Spiruromorpha</taxon>
        <taxon>Spiruroidea</taxon>
        <taxon>Gongylonematidae</taxon>
        <taxon>Gongylonema</taxon>
    </lineage>
</organism>
<gene>
    <name evidence="5" type="ORF">GPUH_LOCUS20462</name>
</gene>
<evidence type="ECO:0000313" key="7">
    <source>
        <dbReference type="WBParaSite" id="GPUH_0002048601-mRNA-1"/>
    </source>
</evidence>
<dbReference type="WBParaSite" id="GPUH_0002048601-mRNA-1">
    <property type="protein sequence ID" value="GPUH_0002048601-mRNA-1"/>
    <property type="gene ID" value="GPUH_0002048601"/>
</dbReference>
<keyword evidence="6" id="KW-1185">Reference proteome</keyword>
<keyword evidence="2" id="KW-0597">Phosphoprotein</keyword>
<protein>
    <submittedName>
        <fullName evidence="7">TJAP1</fullName>
    </submittedName>
</protein>
<name>A0A183EHM0_9BILA</name>
<evidence type="ECO:0000256" key="1">
    <source>
        <dbReference type="ARBA" id="ARBA00004170"/>
    </source>
</evidence>
<dbReference type="Proteomes" id="UP000271098">
    <property type="component" value="Unassembled WGS sequence"/>
</dbReference>
<reference evidence="7" key="1">
    <citation type="submission" date="2016-06" db="UniProtKB">
        <authorList>
            <consortium name="WormBaseParasite"/>
        </authorList>
    </citation>
    <scope>IDENTIFICATION</scope>
</reference>
<accession>A0A183EHM0</accession>
<evidence type="ECO:0000256" key="3">
    <source>
        <dbReference type="ARBA" id="ARBA00023136"/>
    </source>
</evidence>
<proteinExistence type="predicted"/>
<dbReference type="GO" id="GO:0016020">
    <property type="term" value="C:membrane"/>
    <property type="evidence" value="ECO:0007669"/>
    <property type="project" value="UniProtKB-SubCell"/>
</dbReference>
<dbReference type="InterPro" id="IPR043441">
    <property type="entry name" value="Tjap1/BEGAIN"/>
</dbReference>
<dbReference type="PANTHER" id="PTHR28664">
    <property type="entry name" value="TIGHT JUNCTION-ASSOCIATED PROTEIN 1"/>
    <property type="match status" value="1"/>
</dbReference>
<evidence type="ECO:0000313" key="5">
    <source>
        <dbReference type="EMBL" id="VDN36101.1"/>
    </source>
</evidence>
<dbReference type="AlphaFoldDB" id="A0A183EHM0"/>
<dbReference type="PANTHER" id="PTHR28664:SF4">
    <property type="entry name" value="TIGHT JUNCTION-ASSOCIATED PROTEIN 1"/>
    <property type="match status" value="1"/>
</dbReference>
<feature type="coiled-coil region" evidence="4">
    <location>
        <begin position="29"/>
        <end position="81"/>
    </location>
</feature>
<evidence type="ECO:0000256" key="4">
    <source>
        <dbReference type="SAM" id="Coils"/>
    </source>
</evidence>
<evidence type="ECO:0000256" key="2">
    <source>
        <dbReference type="ARBA" id="ARBA00022553"/>
    </source>
</evidence>